<dbReference type="RefSeq" id="XP_034238732.1">
    <property type="nucleotide sequence ID" value="XM_034382841.1"/>
</dbReference>
<dbReference type="GeneID" id="117643767"/>
<evidence type="ECO:0000256" key="1">
    <source>
        <dbReference type="SAM" id="SignalP"/>
    </source>
</evidence>
<dbReference type="Proteomes" id="UP000515158">
    <property type="component" value="Unplaced"/>
</dbReference>
<evidence type="ECO:0000313" key="3">
    <source>
        <dbReference type="RefSeq" id="XP_034238732.1"/>
    </source>
</evidence>
<organism evidence="3">
    <name type="scientific">Thrips palmi</name>
    <name type="common">Melon thrips</name>
    <dbReference type="NCBI Taxonomy" id="161013"/>
    <lineage>
        <taxon>Eukaryota</taxon>
        <taxon>Metazoa</taxon>
        <taxon>Ecdysozoa</taxon>
        <taxon>Arthropoda</taxon>
        <taxon>Hexapoda</taxon>
        <taxon>Insecta</taxon>
        <taxon>Pterygota</taxon>
        <taxon>Neoptera</taxon>
        <taxon>Paraneoptera</taxon>
        <taxon>Thysanoptera</taxon>
        <taxon>Terebrantia</taxon>
        <taxon>Thripoidea</taxon>
        <taxon>Thripidae</taxon>
        <taxon>Thrips</taxon>
    </lineage>
</organism>
<dbReference type="Gene3D" id="1.10.238.20">
    <property type="entry name" value="Pheromone/general odorant binding protein domain"/>
    <property type="match status" value="1"/>
</dbReference>
<feature type="signal peptide" evidence="1">
    <location>
        <begin position="1"/>
        <end position="19"/>
    </location>
</feature>
<sequence length="155" mass="16694">MKATALVPLLLAIAVGTQVEEEEAVLTALKVCSEGITPSEDDLEEISKGELKSETAKAVIACWFKGAEVMKDKMLHKEKTVTFLRALTPGDPKNDNVPLMQKLAEKCHSLVGQPKDDASEVEAATIIYDCLVREGRAMRLTLQEGNGAANATQPS</sequence>
<dbReference type="CDD" id="cd23992">
    <property type="entry name" value="PBP_GOBP"/>
    <property type="match status" value="1"/>
</dbReference>
<dbReference type="InterPro" id="IPR006170">
    <property type="entry name" value="PBP/GOBP"/>
</dbReference>
<dbReference type="GO" id="GO:0005549">
    <property type="term" value="F:odorant binding"/>
    <property type="evidence" value="ECO:0007669"/>
    <property type="project" value="InterPro"/>
</dbReference>
<proteinExistence type="predicted"/>
<evidence type="ECO:0000313" key="2">
    <source>
        <dbReference type="Proteomes" id="UP000515158"/>
    </source>
</evidence>
<dbReference type="InParanoid" id="A0A6P8YX10"/>
<dbReference type="AlphaFoldDB" id="A0A6P8YX10"/>
<dbReference type="KEGG" id="tpal:117643767"/>
<dbReference type="Pfam" id="PF01395">
    <property type="entry name" value="PBP_GOBP"/>
    <property type="match status" value="1"/>
</dbReference>
<gene>
    <name evidence="3" type="primary">LOC117643767</name>
</gene>
<dbReference type="InterPro" id="IPR036728">
    <property type="entry name" value="PBP_GOBP_sf"/>
</dbReference>
<dbReference type="SUPFAM" id="SSF47565">
    <property type="entry name" value="Insect pheromone/odorant-binding proteins"/>
    <property type="match status" value="1"/>
</dbReference>
<accession>A0A6P8YX10</accession>
<name>A0A6P8YX10_THRPL</name>
<dbReference type="OrthoDB" id="10379378at2759"/>
<keyword evidence="2" id="KW-1185">Reference proteome</keyword>
<protein>
    <submittedName>
        <fullName evidence="3">Uncharacterized protein LOC117643767</fullName>
    </submittedName>
</protein>
<reference evidence="3" key="1">
    <citation type="submission" date="2025-08" db="UniProtKB">
        <authorList>
            <consortium name="RefSeq"/>
        </authorList>
    </citation>
    <scope>IDENTIFICATION</scope>
    <source>
        <tissue evidence="3">Total insect</tissue>
    </source>
</reference>
<feature type="chain" id="PRO_5028425224" evidence="1">
    <location>
        <begin position="20"/>
        <end position="155"/>
    </location>
</feature>
<keyword evidence="1" id="KW-0732">Signal</keyword>